<gene>
    <name evidence="1" type="ORF">DT076_11590</name>
</gene>
<proteinExistence type="predicted"/>
<dbReference type="AlphaFoldDB" id="A0A367YX29"/>
<sequence>MLGTASPGRSWVLVEHPGRWPVRGFVDLPLALEIRRRVALAAAGAGARILLVRRHGRRDGDEALRWAVVHHEDSGAHRQTWGTWADEDDLLALPDALGAPGHTGHPPVLLVCAHGVHDTCCAVRGRPVAAALAARWPELTWECSHVGGDRFAANLVVAPDGVYYGGLDAGSAVDVVADHLAGRIGPTFLRGYTTLPAPEQVAVVEALRVLGPLGRHELEVLGSEPAEEGWEVRLRRRGIGTLVTVQLATERSRPEQLTCRAAGPSTVASHRATAVHVG</sequence>
<dbReference type="EMBL" id="QOUI01000006">
    <property type="protein sequence ID" value="RCK69562.1"/>
    <property type="molecule type" value="Genomic_DNA"/>
</dbReference>
<comment type="caution">
    <text evidence="1">The sequence shown here is derived from an EMBL/GenBank/DDBJ whole genome shotgun (WGS) entry which is preliminary data.</text>
</comment>
<keyword evidence="2" id="KW-1185">Reference proteome</keyword>
<dbReference type="Pfam" id="PF06999">
    <property type="entry name" value="Suc_Fer-like"/>
    <property type="match status" value="1"/>
</dbReference>
<dbReference type="Proteomes" id="UP000252770">
    <property type="component" value="Unassembled WGS sequence"/>
</dbReference>
<evidence type="ECO:0000313" key="2">
    <source>
        <dbReference type="Proteomes" id="UP000252770"/>
    </source>
</evidence>
<dbReference type="InterPro" id="IPR009737">
    <property type="entry name" value="Aim32/Apd1-like"/>
</dbReference>
<accession>A0A367YX29</accession>
<dbReference type="SUPFAM" id="SSF52833">
    <property type="entry name" value="Thioredoxin-like"/>
    <property type="match status" value="1"/>
</dbReference>
<reference evidence="1 2" key="1">
    <citation type="submission" date="2018-07" db="EMBL/GenBank/DDBJ databases">
        <title>Desertimonas flava gen. nov. sp. nov.</title>
        <authorList>
            <person name="Liu S."/>
        </authorList>
    </citation>
    <scope>NUCLEOTIDE SEQUENCE [LARGE SCALE GENOMIC DNA]</scope>
    <source>
        <strain evidence="1 2">16Sb5-5</strain>
    </source>
</reference>
<evidence type="ECO:0000313" key="1">
    <source>
        <dbReference type="EMBL" id="RCK69562.1"/>
    </source>
</evidence>
<protein>
    <submittedName>
        <fullName evidence="1">Sucrase ferredoxin</fullName>
    </submittedName>
</protein>
<name>A0A367YX29_9ACTN</name>
<organism evidence="1 2">
    <name type="scientific">Desertihabitans brevis</name>
    <dbReference type="NCBI Taxonomy" id="2268447"/>
    <lineage>
        <taxon>Bacteria</taxon>
        <taxon>Bacillati</taxon>
        <taxon>Actinomycetota</taxon>
        <taxon>Actinomycetes</taxon>
        <taxon>Propionibacteriales</taxon>
        <taxon>Propionibacteriaceae</taxon>
        <taxon>Desertihabitans</taxon>
    </lineage>
</organism>
<dbReference type="Gene3D" id="3.40.30.10">
    <property type="entry name" value="Glutaredoxin"/>
    <property type="match status" value="1"/>
</dbReference>
<dbReference type="InterPro" id="IPR036249">
    <property type="entry name" value="Thioredoxin-like_sf"/>
</dbReference>